<keyword evidence="1" id="KW-0808">Transferase</keyword>
<dbReference type="Proteomes" id="UP000095192">
    <property type="component" value="Unassembled WGS sequence"/>
</dbReference>
<dbReference type="OrthoDB" id="10661569at2759"/>
<protein>
    <submittedName>
        <fullName evidence="1">FIK kinase (Incomplete catalytic triad)</fullName>
    </submittedName>
</protein>
<dbReference type="EMBL" id="JROU02001518">
    <property type="protein sequence ID" value="OEH76172.1"/>
    <property type="molecule type" value="Genomic_DNA"/>
</dbReference>
<dbReference type="VEuPathDB" id="ToxoDB:cyc_02726"/>
<keyword evidence="1" id="KW-0418">Kinase</keyword>
<evidence type="ECO:0000313" key="1">
    <source>
        <dbReference type="EMBL" id="OEH76172.1"/>
    </source>
</evidence>
<sequence length="224" mass="24083">MCCPKKILHLTLLTAISLQLAAAAPAEEALAEAQSAGSAAFLASTTSSQEPEPPLTPQEGRLTSDTREQTAPEIPARATSEVHLVSEPSPFGHASSAKLLSSREGFESAGRSEVSTADSNSEGDSVPQLNTSAAPAAPFSGDAPVDVSAEDNSTFDTRLYLPVHRRSQERQQQWMSDEMRQDVLVEQLLQNTAAQPWDAYRRQRLSGLTTTPTSDSIALREQEH</sequence>
<reference evidence="1 2" key="1">
    <citation type="journal article" date="2016" name="BMC Genomics">
        <title>Comparative genomics reveals Cyclospora cayetanensis possesses coccidia-like metabolism and invasion components but unique surface antigens.</title>
        <authorList>
            <person name="Liu S."/>
            <person name="Wang L."/>
            <person name="Zheng H."/>
            <person name="Xu Z."/>
            <person name="Roellig D.M."/>
            <person name="Li N."/>
            <person name="Frace M.A."/>
            <person name="Tang K."/>
            <person name="Arrowood M.J."/>
            <person name="Moss D.M."/>
            <person name="Zhang L."/>
            <person name="Feng Y."/>
            <person name="Xiao L."/>
        </authorList>
    </citation>
    <scope>NUCLEOTIDE SEQUENCE [LARGE SCALE GENOMIC DNA]</scope>
    <source>
        <strain evidence="1 2">CHN_HEN01</strain>
    </source>
</reference>
<name>A0A1D3CY92_9EIME</name>
<dbReference type="GO" id="GO:0016301">
    <property type="term" value="F:kinase activity"/>
    <property type="evidence" value="ECO:0007669"/>
    <property type="project" value="UniProtKB-KW"/>
</dbReference>
<comment type="caution">
    <text evidence="1">The sequence shown here is derived from an EMBL/GenBank/DDBJ whole genome shotgun (WGS) entry which is preliminary data.</text>
</comment>
<organism evidence="1 2">
    <name type="scientific">Cyclospora cayetanensis</name>
    <dbReference type="NCBI Taxonomy" id="88456"/>
    <lineage>
        <taxon>Eukaryota</taxon>
        <taxon>Sar</taxon>
        <taxon>Alveolata</taxon>
        <taxon>Apicomplexa</taxon>
        <taxon>Conoidasida</taxon>
        <taxon>Coccidia</taxon>
        <taxon>Eucoccidiorida</taxon>
        <taxon>Eimeriorina</taxon>
        <taxon>Eimeriidae</taxon>
        <taxon>Cyclospora</taxon>
    </lineage>
</organism>
<dbReference type="AlphaFoldDB" id="A0A1D3CY92"/>
<gene>
    <name evidence="1" type="ORF">cyc_02726</name>
</gene>
<proteinExistence type="predicted"/>
<dbReference type="VEuPathDB" id="ToxoDB:LOC34619539"/>
<keyword evidence="2" id="KW-1185">Reference proteome</keyword>
<evidence type="ECO:0000313" key="2">
    <source>
        <dbReference type="Proteomes" id="UP000095192"/>
    </source>
</evidence>
<accession>A0A1D3CY92</accession>
<dbReference type="GeneID" id="34619539"/>